<dbReference type="STRING" id="1385369.N825_36815"/>
<dbReference type="AlphaFoldDB" id="W9H2I1"/>
<reference evidence="1 2" key="1">
    <citation type="submission" date="2013-08" db="EMBL/GenBank/DDBJ databases">
        <title>The genome sequence of Skermanella stibiiresistens.</title>
        <authorList>
            <person name="Zhu W."/>
            <person name="Wang G."/>
        </authorList>
    </citation>
    <scope>NUCLEOTIDE SEQUENCE [LARGE SCALE GENOMIC DNA]</scope>
    <source>
        <strain evidence="1 2">SB22</strain>
    </source>
</reference>
<accession>W9H2I1</accession>
<keyword evidence="2" id="KW-1185">Reference proteome</keyword>
<proteinExistence type="predicted"/>
<protein>
    <recommendedName>
        <fullName evidence="3">Acetoacetate decarboxylase</fullName>
    </recommendedName>
</protein>
<gene>
    <name evidence="1" type="ORF">N825_36815</name>
</gene>
<dbReference type="EMBL" id="AVFL01000008">
    <property type="protein sequence ID" value="EWY40395.1"/>
    <property type="molecule type" value="Genomic_DNA"/>
</dbReference>
<dbReference type="Proteomes" id="UP000019486">
    <property type="component" value="Unassembled WGS sequence"/>
</dbReference>
<evidence type="ECO:0000313" key="1">
    <source>
        <dbReference type="EMBL" id="EWY40395.1"/>
    </source>
</evidence>
<sequence>MSDHAEHNSKKTHLPPIPAGLTTPFYYAALANCVVHYLVDPHRVKGLFEGSGLEPALFDVRGHKKASVSYNFQVYSGFFSAGVDLPPDQWSNSASSVVQELELNIVAFPEGRRDEVPVITFDQWLMGDEQTKLLGNHRVFVPCDDTFAIKVGMELFGEPKFLTTFKVNMPSQNPVRGDSPGDSKVYHSEWVQTWGFQVEDPDVAGVSIFTTIVDTTGLTPLPAAISPITEYGVPADGPIGCRWNILQPFDTYFIADDGPAERVRLIFGESTHEMAVVMKELLHGVDAYAVQMYLSDPVAVQSRPYFLKPPRA</sequence>
<organism evidence="1 2">
    <name type="scientific">Skermanella stibiiresistens SB22</name>
    <dbReference type="NCBI Taxonomy" id="1385369"/>
    <lineage>
        <taxon>Bacteria</taxon>
        <taxon>Pseudomonadati</taxon>
        <taxon>Pseudomonadota</taxon>
        <taxon>Alphaproteobacteria</taxon>
        <taxon>Rhodospirillales</taxon>
        <taxon>Azospirillaceae</taxon>
        <taxon>Skermanella</taxon>
    </lineage>
</organism>
<evidence type="ECO:0008006" key="3">
    <source>
        <dbReference type="Google" id="ProtNLM"/>
    </source>
</evidence>
<dbReference type="OrthoDB" id="1633687at2"/>
<evidence type="ECO:0000313" key="2">
    <source>
        <dbReference type="Proteomes" id="UP000019486"/>
    </source>
</evidence>
<name>W9H2I1_9PROT</name>
<dbReference type="RefSeq" id="WP_051512276.1">
    <property type="nucleotide sequence ID" value="NZ_AVFL01000008.1"/>
</dbReference>
<comment type="caution">
    <text evidence="1">The sequence shown here is derived from an EMBL/GenBank/DDBJ whole genome shotgun (WGS) entry which is preliminary data.</text>
</comment>